<keyword evidence="4" id="KW-1185">Reference proteome</keyword>
<dbReference type="GO" id="GO:0005737">
    <property type="term" value="C:cytoplasm"/>
    <property type="evidence" value="ECO:0007669"/>
    <property type="project" value="TreeGrafter"/>
</dbReference>
<evidence type="ECO:0000313" key="4">
    <source>
        <dbReference type="Proteomes" id="UP000248340"/>
    </source>
</evidence>
<dbReference type="STRING" id="1448315.A0A319CPS7"/>
<evidence type="ECO:0000256" key="1">
    <source>
        <dbReference type="ARBA" id="ARBA00022598"/>
    </source>
</evidence>
<evidence type="ECO:0000259" key="2">
    <source>
        <dbReference type="Pfam" id="PF00668"/>
    </source>
</evidence>
<organism evidence="3 4">
    <name type="scientific">Aspergillus uvarum CBS 121591</name>
    <dbReference type="NCBI Taxonomy" id="1448315"/>
    <lineage>
        <taxon>Eukaryota</taxon>
        <taxon>Fungi</taxon>
        <taxon>Dikarya</taxon>
        <taxon>Ascomycota</taxon>
        <taxon>Pezizomycotina</taxon>
        <taxon>Eurotiomycetes</taxon>
        <taxon>Eurotiomycetidae</taxon>
        <taxon>Eurotiales</taxon>
        <taxon>Aspergillaceae</taxon>
        <taxon>Aspergillus</taxon>
        <taxon>Aspergillus subgen. Circumdati</taxon>
    </lineage>
</organism>
<dbReference type="RefSeq" id="XP_025496629.1">
    <property type="nucleotide sequence ID" value="XM_025638952.1"/>
</dbReference>
<dbReference type="AlphaFoldDB" id="A0A319CPS7"/>
<dbReference type="GO" id="GO:0016874">
    <property type="term" value="F:ligase activity"/>
    <property type="evidence" value="ECO:0007669"/>
    <property type="project" value="UniProtKB-KW"/>
</dbReference>
<name>A0A319CPS7_9EURO</name>
<sequence>MATSRNPPWGGVYGLAGQQSVGSIQDIYSCSDAHSGMLEVYTSEYRGNLIFALECTDEAIIGPEQVVKKQYLHVLLKGASPTVVLLPPGEDALEVLKALPTTSWEKGSPPHRLIVGQDRAGQVLFRLETSSALIDAMSVPILLNDLALALRGQLPPDVATPYSEYLACLQTWPKEETVEYWKGALAGAHPCRLPRRPSAEEAGSHLAPLSLTSQAYESLAWALVLQHYTQSADVCFGSIVSGRDIPLPHIWQMVGPFFNILPCRMVLDGDVDDGAPRTVLDVLRANQMSIQRRNDDHHYSVPEVVRQAGLAIHGDQQLFNTVLTVQPQFEPSTSATGIGFILLEIDDATEYDMCLAAVLSPGCIELEPGYWSSTCLDAYVSEILDRFCGAVGWIVDHPGDAITAVAF</sequence>
<dbReference type="VEuPathDB" id="FungiDB:BO82DRAFT_397602"/>
<dbReference type="InterPro" id="IPR023213">
    <property type="entry name" value="CAT-like_dom_sf"/>
</dbReference>
<dbReference type="InterPro" id="IPR001242">
    <property type="entry name" value="Condensation_dom"/>
</dbReference>
<dbReference type="Gene3D" id="3.30.559.30">
    <property type="entry name" value="Nonribosomal peptide synthetase, condensation domain"/>
    <property type="match status" value="1"/>
</dbReference>
<dbReference type="Pfam" id="PF00668">
    <property type="entry name" value="Condensation"/>
    <property type="match status" value="1"/>
</dbReference>
<keyword evidence="1" id="KW-0436">Ligase</keyword>
<reference evidence="3 4" key="1">
    <citation type="submission" date="2016-12" db="EMBL/GenBank/DDBJ databases">
        <title>The genomes of Aspergillus section Nigri reveals drivers in fungal speciation.</title>
        <authorList>
            <consortium name="DOE Joint Genome Institute"/>
            <person name="Vesth T.C."/>
            <person name="Nybo J."/>
            <person name="Theobald S."/>
            <person name="Brandl J."/>
            <person name="Frisvad J.C."/>
            <person name="Nielsen K.F."/>
            <person name="Lyhne E.K."/>
            <person name="Kogle M.E."/>
            <person name="Kuo A."/>
            <person name="Riley R."/>
            <person name="Clum A."/>
            <person name="Nolan M."/>
            <person name="Lipzen A."/>
            <person name="Salamov A."/>
            <person name="Henrissat B."/>
            <person name="Wiebenga A."/>
            <person name="De Vries R.P."/>
            <person name="Grigoriev I.V."/>
            <person name="Mortensen U.H."/>
            <person name="Andersen M.R."/>
            <person name="Baker S.E."/>
        </authorList>
    </citation>
    <scope>NUCLEOTIDE SEQUENCE [LARGE SCALE GENOMIC DNA]</scope>
    <source>
        <strain evidence="3 4">CBS 121591</strain>
    </source>
</reference>
<keyword evidence="3" id="KW-0808">Transferase</keyword>
<protein>
    <submittedName>
        <fullName evidence="3">CoA-dependent acyltransferase</fullName>
    </submittedName>
</protein>
<feature type="domain" description="Condensation" evidence="2">
    <location>
        <begin position="220"/>
        <end position="402"/>
    </location>
</feature>
<dbReference type="GO" id="GO:0016746">
    <property type="term" value="F:acyltransferase activity"/>
    <property type="evidence" value="ECO:0007669"/>
    <property type="project" value="UniProtKB-KW"/>
</dbReference>
<dbReference type="PANTHER" id="PTHR45527">
    <property type="entry name" value="NONRIBOSOMAL PEPTIDE SYNTHETASE"/>
    <property type="match status" value="1"/>
</dbReference>
<dbReference type="GO" id="GO:0043041">
    <property type="term" value="P:amino acid activation for nonribosomal peptide biosynthetic process"/>
    <property type="evidence" value="ECO:0007669"/>
    <property type="project" value="TreeGrafter"/>
</dbReference>
<gene>
    <name evidence="3" type="ORF">BO82DRAFT_397602</name>
</gene>
<dbReference type="Gene3D" id="3.30.559.10">
    <property type="entry name" value="Chloramphenicol acetyltransferase-like domain"/>
    <property type="match status" value="1"/>
</dbReference>
<keyword evidence="3" id="KW-0012">Acyltransferase</keyword>
<accession>A0A319CPS7</accession>
<dbReference type="EMBL" id="KZ821676">
    <property type="protein sequence ID" value="PYH86429.1"/>
    <property type="molecule type" value="Genomic_DNA"/>
</dbReference>
<dbReference type="Proteomes" id="UP000248340">
    <property type="component" value="Unassembled WGS sequence"/>
</dbReference>
<proteinExistence type="predicted"/>
<dbReference type="GeneID" id="37141694"/>
<evidence type="ECO:0000313" key="3">
    <source>
        <dbReference type="EMBL" id="PYH86429.1"/>
    </source>
</evidence>
<dbReference type="PANTHER" id="PTHR45527:SF16">
    <property type="entry name" value="NONRIBOSOMAL PEPTIDE SYNTHASE ATNA-RELATED"/>
    <property type="match status" value="1"/>
</dbReference>
<dbReference type="GO" id="GO:0044550">
    <property type="term" value="P:secondary metabolite biosynthetic process"/>
    <property type="evidence" value="ECO:0007669"/>
    <property type="project" value="TreeGrafter"/>
</dbReference>
<dbReference type="OrthoDB" id="4507435at2759"/>
<dbReference type="SUPFAM" id="SSF52777">
    <property type="entry name" value="CoA-dependent acyltransferases"/>
    <property type="match status" value="2"/>
</dbReference>
<dbReference type="GO" id="GO:0031177">
    <property type="term" value="F:phosphopantetheine binding"/>
    <property type="evidence" value="ECO:0007669"/>
    <property type="project" value="TreeGrafter"/>
</dbReference>